<feature type="domain" description="Cyclin C-terminal" evidence="1">
    <location>
        <begin position="298"/>
        <end position="358"/>
    </location>
</feature>
<dbReference type="InterPro" id="IPR036915">
    <property type="entry name" value="Cyclin-like_sf"/>
</dbReference>
<accession>A0A1D6HRX9</accession>
<evidence type="ECO:0000259" key="1">
    <source>
        <dbReference type="Pfam" id="PF02984"/>
    </source>
</evidence>
<dbReference type="InParanoid" id="A0A1D6HRX9"/>
<gene>
    <name evidence="2" type="ORF">ZEAMMB73_Zm00001d018753</name>
</gene>
<dbReference type="SUPFAM" id="SSF47954">
    <property type="entry name" value="Cyclin-like"/>
    <property type="match status" value="1"/>
</dbReference>
<dbReference type="eggNOG" id="KOG0653">
    <property type="taxonomic scope" value="Eukaryota"/>
</dbReference>
<dbReference type="InterPro" id="IPR004367">
    <property type="entry name" value="Cyclin_C-dom"/>
</dbReference>
<dbReference type="Gene3D" id="1.10.472.10">
    <property type="entry name" value="Cyclin-like"/>
    <property type="match status" value="1"/>
</dbReference>
<organism evidence="2">
    <name type="scientific">Zea mays</name>
    <name type="common">Maize</name>
    <dbReference type="NCBI Taxonomy" id="4577"/>
    <lineage>
        <taxon>Eukaryota</taxon>
        <taxon>Viridiplantae</taxon>
        <taxon>Streptophyta</taxon>
        <taxon>Embryophyta</taxon>
        <taxon>Tracheophyta</taxon>
        <taxon>Spermatophyta</taxon>
        <taxon>Magnoliopsida</taxon>
        <taxon>Liliopsida</taxon>
        <taxon>Poales</taxon>
        <taxon>Poaceae</taxon>
        <taxon>PACMAD clade</taxon>
        <taxon>Panicoideae</taxon>
        <taxon>Andropogonodae</taxon>
        <taxon>Andropogoneae</taxon>
        <taxon>Tripsacinae</taxon>
        <taxon>Zea</taxon>
    </lineage>
</organism>
<evidence type="ECO:0000313" key="2">
    <source>
        <dbReference type="EMBL" id="ONM51231.1"/>
    </source>
</evidence>
<reference evidence="2" key="1">
    <citation type="submission" date="2015-12" db="EMBL/GenBank/DDBJ databases">
        <title>Update maize B73 reference genome by single molecule sequencing technologies.</title>
        <authorList>
            <consortium name="Maize Genome Sequencing Project"/>
            <person name="Ware D."/>
        </authorList>
    </citation>
    <scope>NUCLEOTIDE SEQUENCE [LARGE SCALE GENOMIC DNA]</scope>
    <source>
        <tissue evidence="2">Seedling</tissue>
    </source>
</reference>
<dbReference type="EMBL" id="CM007650">
    <property type="protein sequence ID" value="ONM51231.1"/>
    <property type="molecule type" value="Genomic_DNA"/>
</dbReference>
<protein>
    <recommendedName>
        <fullName evidence="1">Cyclin C-terminal domain-containing protein</fullName>
    </recommendedName>
</protein>
<proteinExistence type="predicted"/>
<dbReference type="Pfam" id="PF02984">
    <property type="entry name" value="Cyclin_C"/>
    <property type="match status" value="1"/>
</dbReference>
<name>A0A1D6HRX9_MAIZE</name>
<dbReference type="AlphaFoldDB" id="A0A1D6HRX9"/>
<dbReference type="STRING" id="4577.A0A1D6HRX9"/>
<sequence>MVWPSPLNFISKLYWEAKALLEAALTDANRVREEKILKGTKYSQLSPHLHLQSRIWNQCLNMASWNEAARPVAIRLSPVARSAQKCLAADRSGPALHLRLHHPRGRGCRRMEVASCYRVVGAAVPQPFCTEYSGGFVTTSGSKWRSTGLVMAAKKVAEGENKKMEHTSTLWISRKCLLHPSRLRLPPNGSRLMLPRLLHAAVPLPAPQAVGVAVPQPFCTESSGGLVTQLASKWRSRGPVMAAKKAAEALRGAMTLRTKALKEVCNVAAMISLEKDVMGAAVGWRFSYSDRLQVATLDNKVEKEMEDMAFFFAELALMQYRYGLVTRLPSLVATSVVYAVRLTLARAPLWTDALKHHTVVY</sequence>
<dbReference type="PaxDb" id="4577-AC217966.3_FGP007"/>